<sequence length="86" mass="10001">MGYHVHVKKHIVRLQVAMNNRRSRLMVKIIHCSSNIYSGVEPLEETQDSWRLICTGSHWMQPFFQTTIGQELVDESLEVVHLIINA</sequence>
<evidence type="ECO:0000313" key="1">
    <source>
        <dbReference type="EMBL" id="CAI0396746.1"/>
    </source>
</evidence>
<dbReference type="EMBL" id="CAMGYJ010000003">
    <property type="protein sequence ID" value="CAI0396746.1"/>
    <property type="molecule type" value="Genomic_DNA"/>
</dbReference>
<reference evidence="1" key="1">
    <citation type="submission" date="2022-08" db="EMBL/GenBank/DDBJ databases">
        <authorList>
            <person name="Gutierrez-Valencia J."/>
        </authorList>
    </citation>
    <scope>NUCLEOTIDE SEQUENCE</scope>
</reference>
<dbReference type="AlphaFoldDB" id="A0AAV0IGX1"/>
<gene>
    <name evidence="1" type="ORF">LITE_LOCUS9265</name>
</gene>
<name>A0AAV0IGX1_9ROSI</name>
<accession>A0AAV0IGX1</accession>
<organism evidence="1 2">
    <name type="scientific">Linum tenue</name>
    <dbReference type="NCBI Taxonomy" id="586396"/>
    <lineage>
        <taxon>Eukaryota</taxon>
        <taxon>Viridiplantae</taxon>
        <taxon>Streptophyta</taxon>
        <taxon>Embryophyta</taxon>
        <taxon>Tracheophyta</taxon>
        <taxon>Spermatophyta</taxon>
        <taxon>Magnoliopsida</taxon>
        <taxon>eudicotyledons</taxon>
        <taxon>Gunneridae</taxon>
        <taxon>Pentapetalae</taxon>
        <taxon>rosids</taxon>
        <taxon>fabids</taxon>
        <taxon>Malpighiales</taxon>
        <taxon>Linaceae</taxon>
        <taxon>Linum</taxon>
    </lineage>
</organism>
<protein>
    <submittedName>
        <fullName evidence="1">Uncharacterized protein</fullName>
    </submittedName>
</protein>
<proteinExistence type="predicted"/>
<keyword evidence="2" id="KW-1185">Reference proteome</keyword>
<dbReference type="Proteomes" id="UP001154282">
    <property type="component" value="Unassembled WGS sequence"/>
</dbReference>
<evidence type="ECO:0000313" key="2">
    <source>
        <dbReference type="Proteomes" id="UP001154282"/>
    </source>
</evidence>
<comment type="caution">
    <text evidence="1">The sequence shown here is derived from an EMBL/GenBank/DDBJ whole genome shotgun (WGS) entry which is preliminary data.</text>
</comment>